<accession>A0A921MJ49</accession>
<dbReference type="GO" id="GO:0005975">
    <property type="term" value="P:carbohydrate metabolic process"/>
    <property type="evidence" value="ECO:0007669"/>
    <property type="project" value="InterPro"/>
</dbReference>
<dbReference type="AlphaFoldDB" id="A0A921MJ49"/>
<dbReference type="SUPFAM" id="SSF51055">
    <property type="entry name" value="Carbohydrate binding domain"/>
    <property type="match status" value="1"/>
</dbReference>
<dbReference type="Proteomes" id="UP000760668">
    <property type="component" value="Unassembled WGS sequence"/>
</dbReference>
<dbReference type="GO" id="GO:0004553">
    <property type="term" value="F:hydrolase activity, hydrolyzing O-glycosyl compounds"/>
    <property type="evidence" value="ECO:0007669"/>
    <property type="project" value="InterPro"/>
</dbReference>
<sequence>KCLQAHTSQADWTPDTAVSLWVSISDPAEEWPEWSQPLGAHDAYAQGAKVSHNGKHWISDVAANVWEPGVYGWTEAADDAAEV</sequence>
<name>A0A921MJ49_9FIRM</name>
<dbReference type="EMBL" id="DYUC01000001">
    <property type="protein sequence ID" value="HJG85405.1"/>
    <property type="molecule type" value="Genomic_DNA"/>
</dbReference>
<gene>
    <name evidence="1" type="ORF">K8V01_00005</name>
</gene>
<evidence type="ECO:0000313" key="1">
    <source>
        <dbReference type="EMBL" id="HJG85405.1"/>
    </source>
</evidence>
<evidence type="ECO:0000313" key="2">
    <source>
        <dbReference type="Proteomes" id="UP000760668"/>
    </source>
</evidence>
<feature type="non-terminal residue" evidence="1">
    <location>
        <position position="1"/>
    </location>
</feature>
<comment type="caution">
    <text evidence="1">The sequence shown here is derived from an EMBL/GenBank/DDBJ whole genome shotgun (WGS) entry which is preliminary data.</text>
</comment>
<dbReference type="InterPro" id="IPR036573">
    <property type="entry name" value="CBM_sf_5/12"/>
</dbReference>
<organism evidence="1 2">
    <name type="scientific">Pseudoflavonifractor capillosus</name>
    <dbReference type="NCBI Taxonomy" id="106588"/>
    <lineage>
        <taxon>Bacteria</taxon>
        <taxon>Bacillati</taxon>
        <taxon>Bacillota</taxon>
        <taxon>Clostridia</taxon>
        <taxon>Eubacteriales</taxon>
        <taxon>Oscillospiraceae</taxon>
        <taxon>Pseudoflavonifractor</taxon>
    </lineage>
</organism>
<protein>
    <submittedName>
        <fullName evidence="1">Chitinase</fullName>
    </submittedName>
</protein>
<dbReference type="GO" id="GO:0005576">
    <property type="term" value="C:extracellular region"/>
    <property type="evidence" value="ECO:0007669"/>
    <property type="project" value="InterPro"/>
</dbReference>
<dbReference type="Gene3D" id="2.10.10.90">
    <property type="match status" value="1"/>
</dbReference>
<reference evidence="1" key="2">
    <citation type="submission" date="2021-09" db="EMBL/GenBank/DDBJ databases">
        <authorList>
            <person name="Gilroy R."/>
        </authorList>
    </citation>
    <scope>NUCLEOTIDE SEQUENCE</scope>
    <source>
        <strain evidence="1">CHK179-5677</strain>
    </source>
</reference>
<reference evidence="1" key="1">
    <citation type="journal article" date="2021" name="PeerJ">
        <title>Extensive microbial diversity within the chicken gut microbiome revealed by metagenomics and culture.</title>
        <authorList>
            <person name="Gilroy R."/>
            <person name="Ravi A."/>
            <person name="Getino M."/>
            <person name="Pursley I."/>
            <person name="Horton D.L."/>
            <person name="Alikhan N.F."/>
            <person name="Baker D."/>
            <person name="Gharbi K."/>
            <person name="Hall N."/>
            <person name="Watson M."/>
            <person name="Adriaenssens E.M."/>
            <person name="Foster-Nyarko E."/>
            <person name="Jarju S."/>
            <person name="Secka A."/>
            <person name="Antonio M."/>
            <person name="Oren A."/>
            <person name="Chaudhuri R.R."/>
            <person name="La Ragione R."/>
            <person name="Hildebrand F."/>
            <person name="Pallen M.J."/>
        </authorList>
    </citation>
    <scope>NUCLEOTIDE SEQUENCE</scope>
    <source>
        <strain evidence="1">CHK179-5677</strain>
    </source>
</reference>
<dbReference type="GO" id="GO:0030246">
    <property type="term" value="F:carbohydrate binding"/>
    <property type="evidence" value="ECO:0007669"/>
    <property type="project" value="InterPro"/>
</dbReference>
<proteinExistence type="predicted"/>